<dbReference type="AlphaFoldDB" id="A0A7K3WAS0"/>
<comment type="caution">
    <text evidence="5">The sequence shown here is derived from an EMBL/GenBank/DDBJ whole genome shotgun (WGS) entry which is preliminary data.</text>
</comment>
<evidence type="ECO:0000256" key="3">
    <source>
        <dbReference type="SAM" id="Phobius"/>
    </source>
</evidence>
<dbReference type="EMBL" id="JAAGWK010000009">
    <property type="protein sequence ID" value="NEL53568.1"/>
    <property type="molecule type" value="Genomic_DNA"/>
</dbReference>
<dbReference type="GO" id="GO:0004190">
    <property type="term" value="F:aspartic-type endopeptidase activity"/>
    <property type="evidence" value="ECO:0007669"/>
    <property type="project" value="InterPro"/>
</dbReference>
<feature type="transmembrane region" description="Helical" evidence="3">
    <location>
        <begin position="75"/>
        <end position="95"/>
    </location>
</feature>
<dbReference type="InterPro" id="IPR000045">
    <property type="entry name" value="Prepilin_IV_endopep_pep"/>
</dbReference>
<dbReference type="InterPro" id="IPR050882">
    <property type="entry name" value="Prepilin_peptidase/N-MTase"/>
</dbReference>
<organism evidence="5 6">
    <name type="scientific">Goekera deserti</name>
    <dbReference type="NCBI Taxonomy" id="2497753"/>
    <lineage>
        <taxon>Bacteria</taxon>
        <taxon>Bacillati</taxon>
        <taxon>Actinomycetota</taxon>
        <taxon>Actinomycetes</taxon>
        <taxon>Geodermatophilales</taxon>
        <taxon>Geodermatophilaceae</taxon>
        <taxon>Goekera</taxon>
    </lineage>
</organism>
<reference evidence="5 6" key="1">
    <citation type="submission" date="2020-02" db="EMBL/GenBank/DDBJ databases">
        <title>The whole genome sequence of CPCC 205119.</title>
        <authorList>
            <person name="Jiang Z."/>
        </authorList>
    </citation>
    <scope>NUCLEOTIDE SEQUENCE [LARGE SCALE GENOMIC DNA]</scope>
    <source>
        <strain evidence="5 6">CPCC 205119</strain>
    </source>
</reference>
<gene>
    <name evidence="5" type="ORF">G1H19_06035</name>
</gene>
<comment type="similarity">
    <text evidence="1 2">Belongs to the peptidase A24 family.</text>
</comment>
<dbReference type="GO" id="GO:0005886">
    <property type="term" value="C:plasma membrane"/>
    <property type="evidence" value="ECO:0007669"/>
    <property type="project" value="TreeGrafter"/>
</dbReference>
<proteinExistence type="inferred from homology"/>
<feature type="transmembrane region" description="Helical" evidence="3">
    <location>
        <begin position="208"/>
        <end position="228"/>
    </location>
</feature>
<feature type="transmembrane region" description="Helical" evidence="3">
    <location>
        <begin position="102"/>
        <end position="120"/>
    </location>
</feature>
<evidence type="ECO:0000256" key="1">
    <source>
        <dbReference type="ARBA" id="ARBA00005801"/>
    </source>
</evidence>
<accession>A0A7K3WAS0</accession>
<evidence type="ECO:0000313" key="5">
    <source>
        <dbReference type="EMBL" id="NEL53568.1"/>
    </source>
</evidence>
<evidence type="ECO:0000256" key="2">
    <source>
        <dbReference type="RuleBase" id="RU003793"/>
    </source>
</evidence>
<keyword evidence="3" id="KW-1133">Transmembrane helix</keyword>
<dbReference type="Proteomes" id="UP000470470">
    <property type="component" value="Unassembled WGS sequence"/>
</dbReference>
<dbReference type="PRINTS" id="PR00864">
    <property type="entry name" value="PREPILNPTASE"/>
</dbReference>
<dbReference type="PANTHER" id="PTHR30487">
    <property type="entry name" value="TYPE 4 PREPILIN-LIKE PROTEINS LEADER PEPTIDE-PROCESSING ENZYME"/>
    <property type="match status" value="1"/>
</dbReference>
<feature type="transmembrane region" description="Helical" evidence="3">
    <location>
        <begin position="126"/>
        <end position="148"/>
    </location>
</feature>
<dbReference type="GO" id="GO:0006465">
    <property type="term" value="P:signal peptide processing"/>
    <property type="evidence" value="ECO:0007669"/>
    <property type="project" value="TreeGrafter"/>
</dbReference>
<dbReference type="Gene3D" id="1.20.120.1220">
    <property type="match status" value="1"/>
</dbReference>
<feature type="domain" description="Prepilin type IV endopeptidase peptidase" evidence="4">
    <location>
        <begin position="81"/>
        <end position="190"/>
    </location>
</feature>
<keyword evidence="3" id="KW-0472">Membrane</keyword>
<dbReference type="RefSeq" id="WP_152728571.1">
    <property type="nucleotide sequence ID" value="NZ_JAABOZ010000002.1"/>
</dbReference>
<evidence type="ECO:0000259" key="4">
    <source>
        <dbReference type="Pfam" id="PF01478"/>
    </source>
</evidence>
<sequence length="230" mass="23801">MTPVLVASALVAGAVLGRVVDHRAVRSLSPVPVPVGGPPAAPSHRVRVVGAPLPELVGGVLAAVLVLRLGVTVELVPWLWFLAVGVLLAIVDLAEQRLPNRVVLPGIVVALVLFTGSAAFDDGWPALRRAVLAAGACYLVLLVMVLVAPTGMGMGDVKLAAFLGLYLGWLGWPVVLAGFWLAFVLQAVLALGLLAARRVGRKADLPFGPALLGGTLLALLLTDGWALLPR</sequence>
<dbReference type="Pfam" id="PF01478">
    <property type="entry name" value="Peptidase_A24"/>
    <property type="match status" value="1"/>
</dbReference>
<keyword evidence="6" id="KW-1185">Reference proteome</keyword>
<protein>
    <submittedName>
        <fullName evidence="5">Prepilin peptidase</fullName>
    </submittedName>
</protein>
<keyword evidence="3" id="KW-0812">Transmembrane</keyword>
<evidence type="ECO:0000313" key="6">
    <source>
        <dbReference type="Proteomes" id="UP000470470"/>
    </source>
</evidence>
<dbReference type="PANTHER" id="PTHR30487:SF0">
    <property type="entry name" value="PREPILIN LEADER PEPTIDASE_N-METHYLTRANSFERASE-RELATED"/>
    <property type="match status" value="1"/>
</dbReference>
<dbReference type="InterPro" id="IPR014032">
    <property type="entry name" value="Peptidase_A24A_bac"/>
</dbReference>
<name>A0A7K3WAS0_9ACTN</name>